<organism evidence="1 2">
    <name type="scientific">Panagrolaimus sp. JU765</name>
    <dbReference type="NCBI Taxonomy" id="591449"/>
    <lineage>
        <taxon>Eukaryota</taxon>
        <taxon>Metazoa</taxon>
        <taxon>Ecdysozoa</taxon>
        <taxon>Nematoda</taxon>
        <taxon>Chromadorea</taxon>
        <taxon>Rhabditida</taxon>
        <taxon>Tylenchina</taxon>
        <taxon>Panagrolaimomorpha</taxon>
        <taxon>Panagrolaimoidea</taxon>
        <taxon>Panagrolaimidae</taxon>
        <taxon>Panagrolaimus</taxon>
    </lineage>
</organism>
<reference evidence="2" key="1">
    <citation type="submission" date="2022-11" db="UniProtKB">
        <authorList>
            <consortium name="WormBaseParasite"/>
        </authorList>
    </citation>
    <scope>IDENTIFICATION</scope>
</reference>
<protein>
    <submittedName>
        <fullName evidence="2">Isocitrate dehydrogenase [NAD] subunit, mitochondrial</fullName>
    </submittedName>
</protein>
<dbReference type="Proteomes" id="UP000887576">
    <property type="component" value="Unplaced"/>
</dbReference>
<name>A0AC34RAB6_9BILA</name>
<accession>A0AC34RAB6</accession>
<proteinExistence type="predicted"/>
<sequence length="374" mass="41383">MASKILIQSRGILVSNRRMFSIRPLILPIKRVPHAKYGGRHTVTVLPGDGIGPEMLEHVKKIFSFAHVPVDFEVIELDSRDISDHALDNAIMSIQRNGVALKGNIETKFDNPEFKSRNVELRRRLDLFANVLHCVSIPTIPSRHNDLDIVLIRENTEGEYSGLEHQSVKGVVESIKIVTRRSIERISRFAFDYAVANNRTKVTAVHKANIQKLADGLFLKVAREMAAKDYPQIQFESMIVDNASMQLVSRPQQFNHGIMLMPNLYGNIISNIACGLVGGPGLVSGMNIGENYAVFETGTRNTGTSLTGKDCANPTAFIRAAIDMLRYLEHDEIADKLSDALLKVLTVQSCHTADIGGTAKSSDVVNAILENLRT</sequence>
<evidence type="ECO:0000313" key="2">
    <source>
        <dbReference type="WBParaSite" id="JU765_v2.g4941.t1"/>
    </source>
</evidence>
<evidence type="ECO:0000313" key="1">
    <source>
        <dbReference type="Proteomes" id="UP000887576"/>
    </source>
</evidence>
<dbReference type="WBParaSite" id="JU765_v2.g4941.t1">
    <property type="protein sequence ID" value="JU765_v2.g4941.t1"/>
    <property type="gene ID" value="JU765_v2.g4941"/>
</dbReference>